<evidence type="ECO:0000313" key="2">
    <source>
        <dbReference type="EMBL" id="MFD1051295.1"/>
    </source>
</evidence>
<evidence type="ECO:0000256" key="1">
    <source>
        <dbReference type="SAM" id="SignalP"/>
    </source>
</evidence>
<gene>
    <name evidence="2" type="ORF">ACFQ1S_40025</name>
</gene>
<name>A0ABW3MQ47_9PSEU</name>
<dbReference type="EMBL" id="JBHTIS010003477">
    <property type="protein sequence ID" value="MFD1051295.1"/>
    <property type="molecule type" value="Genomic_DNA"/>
</dbReference>
<dbReference type="Proteomes" id="UP001597045">
    <property type="component" value="Unassembled WGS sequence"/>
</dbReference>
<keyword evidence="3" id="KW-1185">Reference proteome</keyword>
<feature type="signal peptide" evidence="1">
    <location>
        <begin position="1"/>
        <end position="22"/>
    </location>
</feature>
<feature type="chain" id="PRO_5045339551" evidence="1">
    <location>
        <begin position="23"/>
        <end position="124"/>
    </location>
</feature>
<feature type="non-terminal residue" evidence="2">
    <location>
        <position position="124"/>
    </location>
</feature>
<keyword evidence="1" id="KW-0732">Signal</keyword>
<organism evidence="2 3">
    <name type="scientific">Kibdelosporangium lantanae</name>
    <dbReference type="NCBI Taxonomy" id="1497396"/>
    <lineage>
        <taxon>Bacteria</taxon>
        <taxon>Bacillati</taxon>
        <taxon>Actinomycetota</taxon>
        <taxon>Actinomycetes</taxon>
        <taxon>Pseudonocardiales</taxon>
        <taxon>Pseudonocardiaceae</taxon>
        <taxon>Kibdelosporangium</taxon>
    </lineage>
</organism>
<reference evidence="3" key="1">
    <citation type="journal article" date="2019" name="Int. J. Syst. Evol. Microbiol.">
        <title>The Global Catalogue of Microorganisms (GCM) 10K type strain sequencing project: providing services to taxonomists for standard genome sequencing and annotation.</title>
        <authorList>
            <consortium name="The Broad Institute Genomics Platform"/>
            <consortium name="The Broad Institute Genome Sequencing Center for Infectious Disease"/>
            <person name="Wu L."/>
            <person name="Ma J."/>
        </authorList>
    </citation>
    <scope>NUCLEOTIDE SEQUENCE [LARGE SCALE GENOMIC DNA]</scope>
    <source>
        <strain evidence="3">JCM 31486</strain>
    </source>
</reference>
<proteinExistence type="predicted"/>
<protein>
    <submittedName>
        <fullName evidence="2">Peptidase S8</fullName>
    </submittedName>
</protein>
<sequence length="124" mass="13504">MRWKYVLAASSLLVAVVGPAAADPLPPNSPTSRHVVTLVTGDRVTVLDGRMVSVTPGEGRQDMRFLKQMTGGRITVIPVDALPLVETGRVDRKLFDVTGLIRLGYDTRPDIPLIVTYQDGVHQL</sequence>
<accession>A0ABW3MQ47</accession>
<comment type="caution">
    <text evidence="2">The sequence shown here is derived from an EMBL/GenBank/DDBJ whole genome shotgun (WGS) entry which is preliminary data.</text>
</comment>
<evidence type="ECO:0000313" key="3">
    <source>
        <dbReference type="Proteomes" id="UP001597045"/>
    </source>
</evidence>